<protein>
    <submittedName>
        <fullName evidence="1">Uncharacterized protein</fullName>
    </submittedName>
</protein>
<accession>A0A3N4KTD1</accession>
<gene>
    <name evidence="1" type="ORF">P167DRAFT_95330</name>
</gene>
<evidence type="ECO:0000313" key="1">
    <source>
        <dbReference type="EMBL" id="RPB13757.1"/>
    </source>
</evidence>
<evidence type="ECO:0000313" key="2">
    <source>
        <dbReference type="Proteomes" id="UP000277580"/>
    </source>
</evidence>
<dbReference type="Proteomes" id="UP000277580">
    <property type="component" value="Unassembled WGS sequence"/>
</dbReference>
<proteinExistence type="predicted"/>
<name>A0A3N4KTD1_9PEZI</name>
<dbReference type="AlphaFoldDB" id="A0A3N4KTD1"/>
<dbReference type="EMBL" id="ML119121">
    <property type="protein sequence ID" value="RPB13757.1"/>
    <property type="molecule type" value="Genomic_DNA"/>
</dbReference>
<sequence>MASIYIRSIHASNSDLANFFELWRYMKYKSPVIPSVERVRISCDISRISLPTDHDLDLNCKVLIGKGSFFAPLLVRFFALQTSRNMDFVGNLCIGFEFARGRRTVDMCCVFHS</sequence>
<organism evidence="1 2">
    <name type="scientific">Morchella conica CCBAS932</name>
    <dbReference type="NCBI Taxonomy" id="1392247"/>
    <lineage>
        <taxon>Eukaryota</taxon>
        <taxon>Fungi</taxon>
        <taxon>Dikarya</taxon>
        <taxon>Ascomycota</taxon>
        <taxon>Pezizomycotina</taxon>
        <taxon>Pezizomycetes</taxon>
        <taxon>Pezizales</taxon>
        <taxon>Morchellaceae</taxon>
        <taxon>Morchella</taxon>
    </lineage>
</organism>
<dbReference type="InParanoid" id="A0A3N4KTD1"/>
<keyword evidence="2" id="KW-1185">Reference proteome</keyword>
<reference evidence="1 2" key="1">
    <citation type="journal article" date="2018" name="Nat. Ecol. Evol.">
        <title>Pezizomycetes genomes reveal the molecular basis of ectomycorrhizal truffle lifestyle.</title>
        <authorList>
            <person name="Murat C."/>
            <person name="Payen T."/>
            <person name="Noel B."/>
            <person name="Kuo A."/>
            <person name="Morin E."/>
            <person name="Chen J."/>
            <person name="Kohler A."/>
            <person name="Krizsan K."/>
            <person name="Balestrini R."/>
            <person name="Da Silva C."/>
            <person name="Montanini B."/>
            <person name="Hainaut M."/>
            <person name="Levati E."/>
            <person name="Barry K.W."/>
            <person name="Belfiori B."/>
            <person name="Cichocki N."/>
            <person name="Clum A."/>
            <person name="Dockter R.B."/>
            <person name="Fauchery L."/>
            <person name="Guy J."/>
            <person name="Iotti M."/>
            <person name="Le Tacon F."/>
            <person name="Lindquist E.A."/>
            <person name="Lipzen A."/>
            <person name="Malagnac F."/>
            <person name="Mello A."/>
            <person name="Molinier V."/>
            <person name="Miyauchi S."/>
            <person name="Poulain J."/>
            <person name="Riccioni C."/>
            <person name="Rubini A."/>
            <person name="Sitrit Y."/>
            <person name="Splivallo R."/>
            <person name="Traeger S."/>
            <person name="Wang M."/>
            <person name="Zifcakova L."/>
            <person name="Wipf D."/>
            <person name="Zambonelli A."/>
            <person name="Paolocci F."/>
            <person name="Nowrousian M."/>
            <person name="Ottonello S."/>
            <person name="Baldrian P."/>
            <person name="Spatafora J.W."/>
            <person name="Henrissat B."/>
            <person name="Nagy L.G."/>
            <person name="Aury J.M."/>
            <person name="Wincker P."/>
            <person name="Grigoriev I.V."/>
            <person name="Bonfante P."/>
            <person name="Martin F.M."/>
        </authorList>
    </citation>
    <scope>NUCLEOTIDE SEQUENCE [LARGE SCALE GENOMIC DNA]</scope>
    <source>
        <strain evidence="1 2">CCBAS932</strain>
    </source>
</reference>